<dbReference type="Proteomes" id="UP000022910">
    <property type="component" value="Unassembled WGS sequence"/>
</dbReference>
<keyword evidence="1" id="KW-0233">DNA recombination</keyword>
<feature type="domain" description="DNA helicase Pif1-like 2B" evidence="5">
    <location>
        <begin position="1202"/>
        <end position="1247"/>
    </location>
</feature>
<proteinExistence type="inferred from homology"/>
<keyword evidence="1" id="KW-0547">Nucleotide-binding</keyword>
<evidence type="ECO:0000256" key="1">
    <source>
        <dbReference type="RuleBase" id="RU363044"/>
    </source>
</evidence>
<dbReference type="Gene3D" id="3.40.50.300">
    <property type="entry name" value="P-loop containing nucleotide triphosphate hydrolases"/>
    <property type="match status" value="1"/>
</dbReference>
<feature type="domain" description="DNA helicase Pif1-like DEAD-box helicase" evidence="3">
    <location>
        <begin position="908"/>
        <end position="1105"/>
    </location>
</feature>
<dbReference type="EC" id="5.6.2.3" evidence="1"/>
<dbReference type="GO" id="GO:0043139">
    <property type="term" value="F:5'-3' DNA helicase activity"/>
    <property type="evidence" value="ECO:0007669"/>
    <property type="project" value="UniProtKB-EC"/>
</dbReference>
<protein>
    <recommendedName>
        <fullName evidence="1">ATP-dependent DNA helicase</fullName>
        <ecNumber evidence="1">5.6.2.3</ecNumber>
    </recommendedName>
</protein>
<dbReference type="Pfam" id="PF21530">
    <property type="entry name" value="Pif1_2B_dom"/>
    <property type="match status" value="1"/>
</dbReference>
<dbReference type="OrthoDB" id="1748060at2759"/>
<dbReference type="InterPro" id="IPR010285">
    <property type="entry name" value="DNA_helicase_pif1-like_DEAD"/>
</dbReference>
<sequence length="1287" mass="147576">MTSNQRTFQSETPRERKRRLNNERQAAHYRRRQRRQNNISIERHDLGRMDQICTYCGAKFWMNEKDKHSTQNSPSFAVCCAGGKVGLPPLLRPPPYLMNLYTSLEPEANAFRRNVRSYNSLLACTSFGADVNGEFQRSGLSNFTIHGQVYHFIGSLLPNEGEAPKFAQLYIYDTENEMNNRLNIMQNVDVTILQNLQNMLDVANPYIQVFRQARDIIQASETSDVSMVIHGDCTKNLHRYEAPTSSDVAVLMIGDGCDIEPSNRNILLRQREGGLQKISELHPSYDPLHYVLLFPRGDNGWHPDIPLLRSRKRNRVTQMQFYSYRLQIKNGDWIQNTGRLYQQYIVDQYAKIKQNRLNYLRENQSTLRIECYQGAVDAIHAGDSANNIGQHIILPSTFSGGPQQMYQLYQDAIAIVHHFGKPDLFITFTCNPKWPEITRELLPNQTAADRPDLTARVFNMKLREMMKDLCERHWLGEVAAYIYVIEFQKRGLPHAHILLILSTESKIRSIEEYDLFVSAEIPDYELNPSAYETVTTMMMHGPCGILNTSSPCMKDGKCKKHYPKDFQETTQEGPNGYPLYRRKNNGCYIGIQLDNRWVVPYNIKLVEKYHAHINVEICNSLLAIKYLYKYIYKGHDRATVTFSQNVNRTDNNEIANSNKTFNEIKMYLDARYVSSSESIWRIFHYKMHGETIHKTTLTAWFEENTNNSNAQNLKYIDFPTHYTWNKDECKWSCRINNTGTIGRLYMVQPTEGERYYLRILLTHVSGATSFNSLKTVNGQICRTFKETCIQLGLLQDDCEWNICLHEASTMKTEKQLRHLFSMILLICQPTAPELLWNTHKLALSLIQIEHYLQSNETSLKNFPDMPIPSTQNTYHNSTDNDLDRLLNEERSYNTTELARQVNQNIPLLNREQFQIYEEVMQAVNDKYGHFFIDGFAGTGKTFLYNTLLATIRLHGDIAIAVASSGIAALLLSGGRTAHSRFKIPLKIDEFSTCNISRNSQLACLINAAKLFIWDEAPMMHKFIDRPFGGKVFVFGGDFRQILPVIPHSRRADIVLASLTQSSLWSHIKVMKLSTNMRLQQTSDSVENLKQKEFAEFLLKIGDGTYTINPGTENMITLPSNIVIIKGTLRNLIDFVYPDLVNNCGNADYMVSKAILTPKNINVDIISDIIMDQLPGEFVSYPSADYINLPEDAVEQPQLYSPEFLRSLRIPELPPGELKLKIGVPIILLRNLNPFEGLCNGTRLICCGFQSKVIDAEIITGSHIGKRVFIPCITLTSSETKLPFVLSR</sequence>
<comment type="similarity">
    <text evidence="1">Belongs to the helicase family.</text>
</comment>
<evidence type="ECO:0000259" key="4">
    <source>
        <dbReference type="Pfam" id="PF14214"/>
    </source>
</evidence>
<keyword evidence="7" id="KW-1185">Reference proteome</keyword>
<accession>A0A015IF02</accession>
<feature type="domain" description="Helitron helicase-like" evidence="4">
    <location>
        <begin position="321"/>
        <end position="499"/>
    </location>
</feature>
<dbReference type="Pfam" id="PF14214">
    <property type="entry name" value="Helitron_like_N"/>
    <property type="match status" value="1"/>
</dbReference>
<dbReference type="InterPro" id="IPR027417">
    <property type="entry name" value="P-loop_NTPase"/>
</dbReference>
<keyword evidence="1" id="KW-0347">Helicase</keyword>
<dbReference type="PANTHER" id="PTHR10492:SF57">
    <property type="entry name" value="ATP-DEPENDENT DNA HELICASE"/>
    <property type="match status" value="1"/>
</dbReference>
<evidence type="ECO:0000313" key="7">
    <source>
        <dbReference type="Proteomes" id="UP000022910"/>
    </source>
</evidence>
<dbReference type="HOGENOM" id="CLU_001324_0_3_1"/>
<dbReference type="EMBL" id="JEMT01028031">
    <property type="protein sequence ID" value="EXX55742.1"/>
    <property type="molecule type" value="Genomic_DNA"/>
</dbReference>
<comment type="cofactor">
    <cofactor evidence="1">
        <name>Mg(2+)</name>
        <dbReference type="ChEBI" id="CHEBI:18420"/>
    </cofactor>
</comment>
<dbReference type="InterPro" id="IPR049163">
    <property type="entry name" value="Pif1-like_2B_dom"/>
</dbReference>
<evidence type="ECO:0000259" key="3">
    <source>
        <dbReference type="Pfam" id="PF05970"/>
    </source>
</evidence>
<dbReference type="GO" id="GO:0005524">
    <property type="term" value="F:ATP binding"/>
    <property type="evidence" value="ECO:0007669"/>
    <property type="project" value="UniProtKB-KW"/>
</dbReference>
<dbReference type="GO" id="GO:0016887">
    <property type="term" value="F:ATP hydrolysis activity"/>
    <property type="evidence" value="ECO:0007669"/>
    <property type="project" value="RHEA"/>
</dbReference>
<reference evidence="6 7" key="1">
    <citation type="submission" date="2014-02" db="EMBL/GenBank/DDBJ databases">
        <title>Single nucleus genome sequencing reveals high similarity among nuclei of an endomycorrhizal fungus.</title>
        <authorList>
            <person name="Lin K."/>
            <person name="Geurts R."/>
            <person name="Zhang Z."/>
            <person name="Limpens E."/>
            <person name="Saunders D.G."/>
            <person name="Mu D."/>
            <person name="Pang E."/>
            <person name="Cao H."/>
            <person name="Cha H."/>
            <person name="Lin T."/>
            <person name="Zhou Q."/>
            <person name="Shang Y."/>
            <person name="Li Y."/>
            <person name="Ivanov S."/>
            <person name="Sharma T."/>
            <person name="Velzen R.V."/>
            <person name="Ruijter N.D."/>
            <person name="Aanen D.K."/>
            <person name="Win J."/>
            <person name="Kamoun S."/>
            <person name="Bisseling T."/>
            <person name="Huang S."/>
        </authorList>
    </citation>
    <scope>NUCLEOTIDE SEQUENCE [LARGE SCALE GENOMIC DNA]</scope>
    <source>
        <strain evidence="7">DAOM197198w</strain>
    </source>
</reference>
<gene>
    <name evidence="6" type="ORF">RirG_222610</name>
</gene>
<name>A0A015IF02_RHIIW</name>
<dbReference type="OMA" id="CNGTRMQ"/>
<comment type="caution">
    <text evidence="6">The sequence shown here is derived from an EMBL/GenBank/DDBJ whole genome shotgun (WGS) entry which is preliminary data.</text>
</comment>
<evidence type="ECO:0000313" key="6">
    <source>
        <dbReference type="EMBL" id="EXX55742.1"/>
    </source>
</evidence>
<dbReference type="PANTHER" id="PTHR10492">
    <property type="match status" value="1"/>
</dbReference>
<dbReference type="GO" id="GO:0006310">
    <property type="term" value="P:DNA recombination"/>
    <property type="evidence" value="ECO:0007669"/>
    <property type="project" value="UniProtKB-KW"/>
</dbReference>
<dbReference type="STRING" id="1432141.A0A015IF02"/>
<dbReference type="Pfam" id="PF05970">
    <property type="entry name" value="PIF1"/>
    <property type="match status" value="1"/>
</dbReference>
<organism evidence="6 7">
    <name type="scientific">Rhizophagus irregularis (strain DAOM 197198w)</name>
    <name type="common">Glomus intraradices</name>
    <dbReference type="NCBI Taxonomy" id="1432141"/>
    <lineage>
        <taxon>Eukaryota</taxon>
        <taxon>Fungi</taxon>
        <taxon>Fungi incertae sedis</taxon>
        <taxon>Mucoromycota</taxon>
        <taxon>Glomeromycotina</taxon>
        <taxon>Glomeromycetes</taxon>
        <taxon>Glomerales</taxon>
        <taxon>Glomeraceae</taxon>
        <taxon>Rhizophagus</taxon>
    </lineage>
</organism>
<feature type="region of interest" description="Disordered" evidence="2">
    <location>
        <begin position="1"/>
        <end position="42"/>
    </location>
</feature>
<dbReference type="GO" id="GO:0006281">
    <property type="term" value="P:DNA repair"/>
    <property type="evidence" value="ECO:0007669"/>
    <property type="project" value="UniProtKB-KW"/>
</dbReference>
<keyword evidence="1" id="KW-0234">DNA repair</keyword>
<dbReference type="GO" id="GO:0000723">
    <property type="term" value="P:telomere maintenance"/>
    <property type="evidence" value="ECO:0007669"/>
    <property type="project" value="InterPro"/>
</dbReference>
<dbReference type="SUPFAM" id="SSF52540">
    <property type="entry name" value="P-loop containing nucleoside triphosphate hydrolases"/>
    <property type="match status" value="2"/>
</dbReference>
<keyword evidence="1" id="KW-0067">ATP-binding</keyword>
<keyword evidence="1" id="KW-0227">DNA damage</keyword>
<evidence type="ECO:0000256" key="2">
    <source>
        <dbReference type="SAM" id="MobiDB-lite"/>
    </source>
</evidence>
<evidence type="ECO:0000259" key="5">
    <source>
        <dbReference type="Pfam" id="PF21530"/>
    </source>
</evidence>
<keyword evidence="1" id="KW-0378">Hydrolase</keyword>
<feature type="compositionally biased region" description="Polar residues" evidence="2">
    <location>
        <begin position="1"/>
        <end position="11"/>
    </location>
</feature>
<comment type="catalytic activity">
    <reaction evidence="1">
        <text>ATP + H2O = ADP + phosphate + H(+)</text>
        <dbReference type="Rhea" id="RHEA:13065"/>
        <dbReference type="ChEBI" id="CHEBI:15377"/>
        <dbReference type="ChEBI" id="CHEBI:15378"/>
        <dbReference type="ChEBI" id="CHEBI:30616"/>
        <dbReference type="ChEBI" id="CHEBI:43474"/>
        <dbReference type="ChEBI" id="CHEBI:456216"/>
        <dbReference type="EC" id="5.6.2.3"/>
    </reaction>
</comment>
<dbReference type="InterPro" id="IPR025476">
    <property type="entry name" value="Helitron_helicase-like"/>
</dbReference>